<dbReference type="InterPro" id="IPR019557">
    <property type="entry name" value="AminoTfrase-like_pln_mobile"/>
</dbReference>
<feature type="compositionally biased region" description="Basic and acidic residues" evidence="1">
    <location>
        <begin position="25"/>
        <end position="34"/>
    </location>
</feature>
<feature type="non-terminal residue" evidence="3">
    <location>
        <position position="1"/>
    </location>
</feature>
<dbReference type="InterPro" id="IPR044824">
    <property type="entry name" value="MAIN-like"/>
</dbReference>
<dbReference type="PANTHER" id="PTHR46033:SF1">
    <property type="entry name" value="PROTEIN MAIN-LIKE 2"/>
    <property type="match status" value="1"/>
</dbReference>
<sequence>MAPKVARKKIPTRGKIVPTTSLRKRLNDEREDPPHPNYNSPPRIPSKRVKICSTRVPVRDSSISGSIPLSQPENFHNATLEQQRTTTTEEEEVLAGDRNSEQRAGEYCPSHLSLLTSFAIHRAKVLVLGQDLSCLRVYHHSPTWEFGEEIERVQNIVNVWGLGRIGAISYRHYNTALITAFCERWHPEIDTFHFKWGEMTITLEDVSRLIGLRVDGDLTAVEGKWGATAVKEIFRKFMYLPDRVYPDLKAGGQRISLSLKKIVDFFAGKDKDVNKPWSWGAATLAHLYCSLGASSRVNAKGLACCTTLLESWIFEHFPKLPGIPTPNQSGAAEFCTRWSWTKTTNTQSGSALNMFREALDSYKLEDFVWDPYLEKREDKHNFKEMASFIGLLCSPEHNEPYYLDRVQRQFNRRQPVPRAHTCVEQSGLRFGVKPCAYKPKYNWVNLFSEGKWRDSIILRRGWKVHDGIPVCTEGYFEWFNSVSFTKLCPDVVNLAEDDDYEDGRVEIPHSQNEGGGGPGEVNFGRGAGSEGECSFLMEANLRMQADIQVKDVANSICEKKLNENTLECESNKKLVEDLRMQLANKVKENKTLSSINDKLMEEVYVNQEARPLPVS</sequence>
<organism evidence="3 4">
    <name type="scientific">Kingdonia uniflora</name>
    <dbReference type="NCBI Taxonomy" id="39325"/>
    <lineage>
        <taxon>Eukaryota</taxon>
        <taxon>Viridiplantae</taxon>
        <taxon>Streptophyta</taxon>
        <taxon>Embryophyta</taxon>
        <taxon>Tracheophyta</taxon>
        <taxon>Spermatophyta</taxon>
        <taxon>Magnoliopsida</taxon>
        <taxon>Ranunculales</taxon>
        <taxon>Circaeasteraceae</taxon>
        <taxon>Kingdonia</taxon>
    </lineage>
</organism>
<feature type="region of interest" description="Disordered" evidence="1">
    <location>
        <begin position="1"/>
        <end position="46"/>
    </location>
</feature>
<dbReference type="Proteomes" id="UP000541444">
    <property type="component" value="Unassembled WGS sequence"/>
</dbReference>
<proteinExistence type="predicted"/>
<protein>
    <recommendedName>
        <fullName evidence="2">Aminotransferase-like plant mobile domain-containing protein</fullName>
    </recommendedName>
</protein>
<dbReference type="EMBL" id="JACGCM010000393">
    <property type="protein sequence ID" value="KAF6172746.1"/>
    <property type="molecule type" value="Genomic_DNA"/>
</dbReference>
<dbReference type="GO" id="GO:0010073">
    <property type="term" value="P:meristem maintenance"/>
    <property type="evidence" value="ECO:0007669"/>
    <property type="project" value="InterPro"/>
</dbReference>
<evidence type="ECO:0000259" key="2">
    <source>
        <dbReference type="Pfam" id="PF10536"/>
    </source>
</evidence>
<feature type="compositionally biased region" description="Basic residues" evidence="1">
    <location>
        <begin position="1"/>
        <end position="12"/>
    </location>
</feature>
<dbReference type="AlphaFoldDB" id="A0A7J7NZX3"/>
<feature type="domain" description="Aminotransferase-like plant mobile" evidence="2">
    <location>
        <begin position="170"/>
        <end position="219"/>
    </location>
</feature>
<evidence type="ECO:0000313" key="3">
    <source>
        <dbReference type="EMBL" id="KAF6172746.1"/>
    </source>
</evidence>
<feature type="domain" description="Aminotransferase-like plant mobile" evidence="2">
    <location>
        <begin position="275"/>
        <end position="420"/>
    </location>
</feature>
<dbReference type="PANTHER" id="PTHR46033">
    <property type="entry name" value="PROTEIN MAIN-LIKE 2"/>
    <property type="match status" value="1"/>
</dbReference>
<evidence type="ECO:0000313" key="4">
    <source>
        <dbReference type="Proteomes" id="UP000541444"/>
    </source>
</evidence>
<comment type="caution">
    <text evidence="3">The sequence shown here is derived from an EMBL/GenBank/DDBJ whole genome shotgun (WGS) entry which is preliminary data.</text>
</comment>
<gene>
    <name evidence="3" type="ORF">GIB67_000804</name>
</gene>
<reference evidence="3 4" key="1">
    <citation type="journal article" date="2020" name="IScience">
        <title>Genome Sequencing of the Endangered Kingdonia uniflora (Circaeasteraceae, Ranunculales) Reveals Potential Mechanisms of Evolutionary Specialization.</title>
        <authorList>
            <person name="Sun Y."/>
            <person name="Deng T."/>
            <person name="Zhang A."/>
            <person name="Moore M.J."/>
            <person name="Landis J.B."/>
            <person name="Lin N."/>
            <person name="Zhang H."/>
            <person name="Zhang X."/>
            <person name="Huang J."/>
            <person name="Zhang X."/>
            <person name="Sun H."/>
            <person name="Wang H."/>
        </authorList>
    </citation>
    <scope>NUCLEOTIDE SEQUENCE [LARGE SCALE GENOMIC DNA]</scope>
    <source>
        <strain evidence="3">TB1705</strain>
        <tissue evidence="3">Leaf</tissue>
    </source>
</reference>
<name>A0A7J7NZX3_9MAGN</name>
<keyword evidence="4" id="KW-1185">Reference proteome</keyword>
<evidence type="ECO:0000256" key="1">
    <source>
        <dbReference type="SAM" id="MobiDB-lite"/>
    </source>
</evidence>
<accession>A0A7J7NZX3</accession>
<feature type="region of interest" description="Disordered" evidence="1">
    <location>
        <begin position="81"/>
        <end position="100"/>
    </location>
</feature>
<dbReference type="Pfam" id="PF10536">
    <property type="entry name" value="PMD"/>
    <property type="match status" value="2"/>
</dbReference>
<dbReference type="OrthoDB" id="784956at2759"/>